<accession>A0A0N7L8Q0</accession>
<dbReference type="GO" id="GO:0005509">
    <property type="term" value="F:calcium ion binding"/>
    <property type="evidence" value="ECO:0007669"/>
    <property type="project" value="InterPro"/>
</dbReference>
<feature type="domain" description="EF-hand" evidence="1">
    <location>
        <begin position="18"/>
        <end position="53"/>
    </location>
</feature>
<evidence type="ECO:0000259" key="1">
    <source>
        <dbReference type="PROSITE" id="PS50222"/>
    </source>
</evidence>
<dbReference type="EMBL" id="CCYD01000116">
    <property type="protein sequence ID" value="CEG50491.1"/>
    <property type="molecule type" value="Genomic_DNA"/>
</dbReference>
<sequence length="86" mass="9519">MTPMTYDVDFAALGLTKEQFEAFKTAFSSLDKTHRGVISTRQLGALCSQLGETLDDEELAVATASLTDSQSGLIHFTTFLPWWTKE</sequence>
<reference evidence="3" key="1">
    <citation type="submission" date="2014-09" db="EMBL/GenBank/DDBJ databases">
        <authorList>
            <person name="Sharma Rahul"/>
            <person name="Thines Marco"/>
        </authorList>
    </citation>
    <scope>NUCLEOTIDE SEQUENCE [LARGE SCALE GENOMIC DNA]</scope>
</reference>
<dbReference type="OrthoDB" id="10260307at2759"/>
<dbReference type="InterPro" id="IPR002048">
    <property type="entry name" value="EF_hand_dom"/>
</dbReference>
<dbReference type="OMA" id="AIFLPWW"/>
<dbReference type="Proteomes" id="UP000054928">
    <property type="component" value="Unassembled WGS sequence"/>
</dbReference>
<keyword evidence="3" id="KW-1185">Reference proteome</keyword>
<dbReference type="PROSITE" id="PS50222">
    <property type="entry name" value="EF_HAND_2"/>
    <property type="match status" value="1"/>
</dbReference>
<evidence type="ECO:0000313" key="3">
    <source>
        <dbReference type="Proteomes" id="UP000054928"/>
    </source>
</evidence>
<dbReference type="Gene3D" id="1.10.238.10">
    <property type="entry name" value="EF-hand"/>
    <property type="match status" value="1"/>
</dbReference>
<dbReference type="AlphaFoldDB" id="A0A0N7L8Q0"/>
<proteinExistence type="predicted"/>
<name>A0A0N7L8Q0_PLAHL</name>
<dbReference type="SUPFAM" id="SSF47473">
    <property type="entry name" value="EF-hand"/>
    <property type="match status" value="1"/>
</dbReference>
<organism evidence="2 3">
    <name type="scientific">Plasmopara halstedii</name>
    <name type="common">Downy mildew of sunflower</name>
    <dbReference type="NCBI Taxonomy" id="4781"/>
    <lineage>
        <taxon>Eukaryota</taxon>
        <taxon>Sar</taxon>
        <taxon>Stramenopiles</taxon>
        <taxon>Oomycota</taxon>
        <taxon>Peronosporomycetes</taxon>
        <taxon>Peronosporales</taxon>
        <taxon>Peronosporaceae</taxon>
        <taxon>Plasmopara</taxon>
    </lineage>
</organism>
<dbReference type="RefSeq" id="XP_036263526.1">
    <property type="nucleotide sequence ID" value="XM_036407150.1"/>
</dbReference>
<dbReference type="InterPro" id="IPR011992">
    <property type="entry name" value="EF-hand-dom_pair"/>
</dbReference>
<protein>
    <submittedName>
        <fullName evidence="2">Calmodulin and related proteins (EF-Hand superfamily)</fullName>
    </submittedName>
</protein>
<evidence type="ECO:0000313" key="2">
    <source>
        <dbReference type="EMBL" id="CEG50491.1"/>
    </source>
</evidence>
<dbReference type="GeneID" id="59052928"/>